<reference evidence="8" key="2">
    <citation type="submission" date="2021-04" db="EMBL/GenBank/DDBJ databases">
        <authorList>
            <person name="Gilroy R."/>
        </authorList>
    </citation>
    <scope>NUCLEOTIDE SEQUENCE</scope>
    <source>
        <strain evidence="8">ChiHejej3B27-3195</strain>
    </source>
</reference>
<feature type="transmembrane region" description="Helical" evidence="6">
    <location>
        <begin position="177"/>
        <end position="196"/>
    </location>
</feature>
<dbReference type="GO" id="GO:0043190">
    <property type="term" value="C:ATP-binding cassette (ABC) transporter complex"/>
    <property type="evidence" value="ECO:0007669"/>
    <property type="project" value="InterPro"/>
</dbReference>
<dbReference type="InterPro" id="IPR052902">
    <property type="entry name" value="ABC-2_transporter"/>
</dbReference>
<dbReference type="Proteomes" id="UP000824151">
    <property type="component" value="Unassembled WGS sequence"/>
</dbReference>
<keyword evidence="3 6" id="KW-1133">Transmembrane helix</keyword>
<gene>
    <name evidence="8" type="ORF">H9871_05670</name>
</gene>
<dbReference type="GO" id="GO:0046677">
    <property type="term" value="P:response to antibiotic"/>
    <property type="evidence" value="ECO:0007669"/>
    <property type="project" value="UniProtKB-KW"/>
</dbReference>
<evidence type="ECO:0000256" key="1">
    <source>
        <dbReference type="ARBA" id="ARBA00004141"/>
    </source>
</evidence>
<dbReference type="GO" id="GO:0140359">
    <property type="term" value="F:ABC-type transporter activity"/>
    <property type="evidence" value="ECO:0007669"/>
    <property type="project" value="InterPro"/>
</dbReference>
<keyword evidence="2 6" id="KW-0812">Transmembrane</keyword>
<organism evidence="8 9">
    <name type="scientific">Candidatus Nesterenkonia stercoripullorum</name>
    <dbReference type="NCBI Taxonomy" id="2838701"/>
    <lineage>
        <taxon>Bacteria</taxon>
        <taxon>Bacillati</taxon>
        <taxon>Actinomycetota</taxon>
        <taxon>Actinomycetes</taxon>
        <taxon>Micrococcales</taxon>
        <taxon>Micrococcaceae</taxon>
        <taxon>Nesterenkonia</taxon>
    </lineage>
</organism>
<keyword evidence="5" id="KW-0046">Antibiotic resistance</keyword>
<dbReference type="InterPro" id="IPR047817">
    <property type="entry name" value="ABC2_TM_bact-type"/>
</dbReference>
<evidence type="ECO:0000256" key="2">
    <source>
        <dbReference type="ARBA" id="ARBA00022692"/>
    </source>
</evidence>
<evidence type="ECO:0000256" key="4">
    <source>
        <dbReference type="ARBA" id="ARBA00023136"/>
    </source>
</evidence>
<evidence type="ECO:0000313" key="9">
    <source>
        <dbReference type="Proteomes" id="UP000824151"/>
    </source>
</evidence>
<proteinExistence type="predicted"/>
<feature type="transmembrane region" description="Helical" evidence="6">
    <location>
        <begin position="26"/>
        <end position="48"/>
    </location>
</feature>
<keyword evidence="4 6" id="KW-0472">Membrane</keyword>
<name>A0A9D1S0Y7_9MICC</name>
<dbReference type="AlphaFoldDB" id="A0A9D1S0Y7"/>
<evidence type="ECO:0000313" key="8">
    <source>
        <dbReference type="EMBL" id="HIW99613.1"/>
    </source>
</evidence>
<protein>
    <submittedName>
        <fullName evidence="8">ABC transporter permease</fullName>
    </submittedName>
</protein>
<dbReference type="PANTHER" id="PTHR43027:SF2">
    <property type="entry name" value="TRANSPORT PERMEASE PROTEIN"/>
    <property type="match status" value="1"/>
</dbReference>
<dbReference type="InterPro" id="IPR000412">
    <property type="entry name" value="ABC_2_transport"/>
</dbReference>
<feature type="transmembrane region" description="Helical" evidence="6">
    <location>
        <begin position="68"/>
        <end position="91"/>
    </location>
</feature>
<dbReference type="Pfam" id="PF12698">
    <property type="entry name" value="ABC2_membrane_3"/>
    <property type="match status" value="1"/>
</dbReference>
<feature type="transmembrane region" description="Helical" evidence="6">
    <location>
        <begin position="112"/>
        <end position="139"/>
    </location>
</feature>
<accession>A0A9D1S0Y7</accession>
<dbReference type="PANTHER" id="PTHR43027">
    <property type="entry name" value="DOXORUBICIN RESISTANCE ABC TRANSPORTER PERMEASE PROTEIN DRRC-RELATED"/>
    <property type="match status" value="1"/>
</dbReference>
<feature type="transmembrane region" description="Helical" evidence="6">
    <location>
        <begin position="236"/>
        <end position="254"/>
    </location>
</feature>
<evidence type="ECO:0000256" key="5">
    <source>
        <dbReference type="ARBA" id="ARBA00023251"/>
    </source>
</evidence>
<evidence type="ECO:0000256" key="6">
    <source>
        <dbReference type="SAM" id="Phobius"/>
    </source>
</evidence>
<feature type="transmembrane region" description="Helical" evidence="6">
    <location>
        <begin position="145"/>
        <end position="165"/>
    </location>
</feature>
<dbReference type="PIRSF" id="PIRSF006648">
    <property type="entry name" value="DrrB"/>
    <property type="match status" value="1"/>
</dbReference>
<dbReference type="InterPro" id="IPR013525">
    <property type="entry name" value="ABC2_TM"/>
</dbReference>
<dbReference type="PROSITE" id="PS51012">
    <property type="entry name" value="ABC_TM2"/>
    <property type="match status" value="1"/>
</dbReference>
<evidence type="ECO:0000256" key="3">
    <source>
        <dbReference type="ARBA" id="ARBA00022989"/>
    </source>
</evidence>
<sequence>MTTTIHARRPGASAWLRMIQAEAKMIIRDTAGVIVPLGLPILMLVMQAMMSDDLFLEIAPGVTVMDYYALPVVLAMVVTMVGVMNFPSFLATYRQTKVLRRLAVTPASPAMVLVAQVVVSLIQVFLGLAIAFGVAIIFFDANLPSHILMAILVLLACCAAMYAVGMMVASLAPTPNASVAIGLVAFFGMAALGGMFGPMENLPGTLADIGAWLPFGATVEAFQATWLGETVPWQNWVSFAASTGIGLTVTAALFRWE</sequence>
<dbReference type="EMBL" id="DXGD01000205">
    <property type="protein sequence ID" value="HIW99613.1"/>
    <property type="molecule type" value="Genomic_DNA"/>
</dbReference>
<comment type="caution">
    <text evidence="8">The sequence shown here is derived from an EMBL/GenBank/DDBJ whole genome shotgun (WGS) entry which is preliminary data.</text>
</comment>
<comment type="subcellular location">
    <subcellularLocation>
        <location evidence="1">Membrane</location>
        <topology evidence="1">Multi-pass membrane protein</topology>
    </subcellularLocation>
</comment>
<evidence type="ECO:0000259" key="7">
    <source>
        <dbReference type="PROSITE" id="PS51012"/>
    </source>
</evidence>
<reference evidence="8" key="1">
    <citation type="journal article" date="2021" name="PeerJ">
        <title>Extensive microbial diversity within the chicken gut microbiome revealed by metagenomics and culture.</title>
        <authorList>
            <person name="Gilroy R."/>
            <person name="Ravi A."/>
            <person name="Getino M."/>
            <person name="Pursley I."/>
            <person name="Horton D.L."/>
            <person name="Alikhan N.F."/>
            <person name="Baker D."/>
            <person name="Gharbi K."/>
            <person name="Hall N."/>
            <person name="Watson M."/>
            <person name="Adriaenssens E.M."/>
            <person name="Foster-Nyarko E."/>
            <person name="Jarju S."/>
            <person name="Secka A."/>
            <person name="Antonio M."/>
            <person name="Oren A."/>
            <person name="Chaudhuri R.R."/>
            <person name="La Ragione R."/>
            <person name="Hildebrand F."/>
            <person name="Pallen M.J."/>
        </authorList>
    </citation>
    <scope>NUCLEOTIDE SEQUENCE</scope>
    <source>
        <strain evidence="8">ChiHejej3B27-3195</strain>
    </source>
</reference>
<feature type="domain" description="ABC transmembrane type-2" evidence="7">
    <location>
        <begin position="31"/>
        <end position="257"/>
    </location>
</feature>